<evidence type="ECO:0000259" key="1">
    <source>
        <dbReference type="PROSITE" id="PS51752"/>
    </source>
</evidence>
<dbReference type="SUPFAM" id="SSF51101">
    <property type="entry name" value="Mannose-binding lectins"/>
    <property type="match status" value="1"/>
</dbReference>
<dbReference type="InterPro" id="IPR001229">
    <property type="entry name" value="Jacalin-like_lectin_dom"/>
</dbReference>
<evidence type="ECO:0000313" key="3">
    <source>
        <dbReference type="Proteomes" id="UP000886520"/>
    </source>
</evidence>
<dbReference type="Proteomes" id="UP000886520">
    <property type="component" value="Chromosome 15"/>
</dbReference>
<dbReference type="InterPro" id="IPR036404">
    <property type="entry name" value="Jacalin-like_lectin_dom_sf"/>
</dbReference>
<proteinExistence type="predicted"/>
<comment type="caution">
    <text evidence="2">The sequence shown here is derived from an EMBL/GenBank/DDBJ whole genome shotgun (WGS) entry which is preliminary data.</text>
</comment>
<dbReference type="AlphaFoldDB" id="A0A9D4ZBS7"/>
<name>A0A9D4ZBS7_ADICA</name>
<evidence type="ECO:0000313" key="2">
    <source>
        <dbReference type="EMBL" id="KAI5069279.1"/>
    </source>
</evidence>
<feature type="domain" description="Jacalin-type lectin" evidence="1">
    <location>
        <begin position="6"/>
        <end position="78"/>
    </location>
</feature>
<dbReference type="EMBL" id="JABFUD020000015">
    <property type="protein sequence ID" value="KAI5069279.1"/>
    <property type="molecule type" value="Genomic_DNA"/>
</dbReference>
<sequence length="78" mass="8225">MASKNPAVLGPWGGSGGAAFDDGYSTGGIKRVTLYYMDDYLRGLEVVYGKGTTVMHGARVGTSVALQPGAVIFCWLHE</sequence>
<protein>
    <recommendedName>
        <fullName evidence="1">Jacalin-type lectin domain-containing protein</fullName>
    </recommendedName>
</protein>
<organism evidence="2 3">
    <name type="scientific">Adiantum capillus-veneris</name>
    <name type="common">Maidenhair fern</name>
    <dbReference type="NCBI Taxonomy" id="13818"/>
    <lineage>
        <taxon>Eukaryota</taxon>
        <taxon>Viridiplantae</taxon>
        <taxon>Streptophyta</taxon>
        <taxon>Embryophyta</taxon>
        <taxon>Tracheophyta</taxon>
        <taxon>Polypodiopsida</taxon>
        <taxon>Polypodiidae</taxon>
        <taxon>Polypodiales</taxon>
        <taxon>Pteridineae</taxon>
        <taxon>Pteridaceae</taxon>
        <taxon>Vittarioideae</taxon>
        <taxon>Adiantum</taxon>
    </lineage>
</organism>
<keyword evidence="3" id="KW-1185">Reference proteome</keyword>
<dbReference type="PROSITE" id="PS51752">
    <property type="entry name" value="JACALIN_LECTIN"/>
    <property type="match status" value="1"/>
</dbReference>
<dbReference type="Gene3D" id="2.100.10.30">
    <property type="entry name" value="Jacalin-like lectin domain"/>
    <property type="match status" value="1"/>
</dbReference>
<dbReference type="Pfam" id="PF01419">
    <property type="entry name" value="Jacalin"/>
    <property type="match status" value="1"/>
</dbReference>
<gene>
    <name evidence="2" type="ORF">GOP47_0015580</name>
</gene>
<reference evidence="2" key="1">
    <citation type="submission" date="2021-01" db="EMBL/GenBank/DDBJ databases">
        <title>Adiantum capillus-veneris genome.</title>
        <authorList>
            <person name="Fang Y."/>
            <person name="Liao Q."/>
        </authorList>
    </citation>
    <scope>NUCLEOTIDE SEQUENCE</scope>
    <source>
        <strain evidence="2">H3</strain>
        <tissue evidence="2">Leaf</tissue>
    </source>
</reference>
<accession>A0A9D4ZBS7</accession>
<dbReference type="OrthoDB" id="1901752at2759"/>